<feature type="domain" description="DUF985" evidence="1">
    <location>
        <begin position="5"/>
        <end position="140"/>
    </location>
</feature>
<dbReference type="CDD" id="cd06121">
    <property type="entry name" value="cupin_YML079wp"/>
    <property type="match status" value="1"/>
</dbReference>
<dbReference type="PANTHER" id="PTHR33387">
    <property type="entry name" value="RMLC-LIKE JELLY ROLL FOLD PROTEIN"/>
    <property type="match status" value="1"/>
</dbReference>
<proteinExistence type="predicted"/>
<keyword evidence="3" id="KW-1185">Reference proteome</keyword>
<dbReference type="PANTHER" id="PTHR33387:SF3">
    <property type="entry name" value="DUF985 DOMAIN-CONTAINING PROTEIN"/>
    <property type="match status" value="1"/>
</dbReference>
<accession>A0ABW6X8S6</accession>
<evidence type="ECO:0000313" key="2">
    <source>
        <dbReference type="EMBL" id="MFF5897452.1"/>
    </source>
</evidence>
<dbReference type="EMBL" id="JBIBEG010000004">
    <property type="protein sequence ID" value="MFF5897452.1"/>
    <property type="molecule type" value="Genomic_DNA"/>
</dbReference>
<dbReference type="InterPro" id="IPR039935">
    <property type="entry name" value="YML079W-like"/>
</dbReference>
<evidence type="ECO:0000313" key="3">
    <source>
        <dbReference type="Proteomes" id="UP001602322"/>
    </source>
</evidence>
<dbReference type="InterPro" id="IPR011051">
    <property type="entry name" value="RmlC_Cupin_sf"/>
</dbReference>
<dbReference type="RefSeq" id="WP_387902592.1">
    <property type="nucleotide sequence ID" value="NZ_JBIBEG010000004.1"/>
</dbReference>
<dbReference type="InterPro" id="IPR009327">
    <property type="entry name" value="Cupin_DUF985"/>
</dbReference>
<dbReference type="Gene3D" id="2.60.120.10">
    <property type="entry name" value="Jelly Rolls"/>
    <property type="match status" value="1"/>
</dbReference>
<comment type="caution">
    <text evidence="2">The sequence shown here is derived from an EMBL/GenBank/DDBJ whole genome shotgun (WGS) entry which is preliminary data.</text>
</comment>
<gene>
    <name evidence="2" type="ORF">ACFY8O_16165</name>
</gene>
<evidence type="ECO:0000259" key="1">
    <source>
        <dbReference type="Pfam" id="PF06172"/>
    </source>
</evidence>
<organism evidence="2 3">
    <name type="scientific">Streptomyces argenteolus</name>
    <dbReference type="NCBI Taxonomy" id="67274"/>
    <lineage>
        <taxon>Bacteria</taxon>
        <taxon>Bacillati</taxon>
        <taxon>Actinomycetota</taxon>
        <taxon>Actinomycetes</taxon>
        <taxon>Kitasatosporales</taxon>
        <taxon>Streptomycetaceae</taxon>
        <taxon>Streptomyces</taxon>
    </lineage>
</organism>
<reference evidence="2 3" key="1">
    <citation type="submission" date="2024-10" db="EMBL/GenBank/DDBJ databases">
        <title>The Natural Products Discovery Center: Release of the First 8490 Sequenced Strains for Exploring Actinobacteria Biosynthetic Diversity.</title>
        <authorList>
            <person name="Kalkreuter E."/>
            <person name="Kautsar S.A."/>
            <person name="Yang D."/>
            <person name="Bader C.D."/>
            <person name="Teijaro C.N."/>
            <person name="Fluegel L."/>
            <person name="Davis C.M."/>
            <person name="Simpson J.R."/>
            <person name="Lauterbach L."/>
            <person name="Steele A.D."/>
            <person name="Gui C."/>
            <person name="Meng S."/>
            <person name="Li G."/>
            <person name="Viehrig K."/>
            <person name="Ye F."/>
            <person name="Su P."/>
            <person name="Kiefer A.F."/>
            <person name="Nichols A."/>
            <person name="Cepeda A.J."/>
            <person name="Yan W."/>
            <person name="Fan B."/>
            <person name="Jiang Y."/>
            <person name="Adhikari A."/>
            <person name="Zheng C.-J."/>
            <person name="Schuster L."/>
            <person name="Cowan T.M."/>
            <person name="Smanski M.J."/>
            <person name="Chevrette M.G."/>
            <person name="De Carvalho L.P.S."/>
            <person name="Shen B."/>
        </authorList>
    </citation>
    <scope>NUCLEOTIDE SEQUENCE [LARGE SCALE GENOMIC DNA]</scope>
    <source>
        <strain evidence="2 3">NPDC012540</strain>
    </source>
</reference>
<dbReference type="InterPro" id="IPR014710">
    <property type="entry name" value="RmlC-like_jellyroll"/>
</dbReference>
<sequence>MLTAQQWIEALGLEPHVEGGFFRRTYQADHRPPVRTEQGERLLLTSIHYLLTEASPIGCWHLNRSDILHFHHSGAPLTYHLIHPDGRAESVTLGPDPYQGQVLMLAVPGGVWKATSLDGGDHALISEAVAPGFDYADMTLGHADELANRFPQHTELVRRYRTR</sequence>
<dbReference type="Pfam" id="PF06172">
    <property type="entry name" value="Cupin_5"/>
    <property type="match status" value="1"/>
</dbReference>
<protein>
    <submittedName>
        <fullName evidence="2">Cupin domain-containing protein</fullName>
    </submittedName>
</protein>
<dbReference type="SUPFAM" id="SSF51182">
    <property type="entry name" value="RmlC-like cupins"/>
    <property type="match status" value="1"/>
</dbReference>
<dbReference type="Proteomes" id="UP001602322">
    <property type="component" value="Unassembled WGS sequence"/>
</dbReference>
<name>A0ABW6X8S6_9ACTN</name>